<name>A0A803PMI6_CANSA</name>
<protein>
    <submittedName>
        <fullName evidence="1">Uncharacterized protein</fullName>
    </submittedName>
</protein>
<proteinExistence type="predicted"/>
<evidence type="ECO:0000313" key="1">
    <source>
        <dbReference type="EnsemblPlants" id="cds.evm.model.05.1729"/>
    </source>
</evidence>
<evidence type="ECO:0000313" key="2">
    <source>
        <dbReference type="Proteomes" id="UP000596661"/>
    </source>
</evidence>
<reference evidence="1" key="2">
    <citation type="submission" date="2021-03" db="UniProtKB">
        <authorList>
            <consortium name="EnsemblPlants"/>
        </authorList>
    </citation>
    <scope>IDENTIFICATION</scope>
</reference>
<reference evidence="1" key="1">
    <citation type="submission" date="2018-11" db="EMBL/GenBank/DDBJ databases">
        <authorList>
            <person name="Grassa J C."/>
        </authorList>
    </citation>
    <scope>NUCLEOTIDE SEQUENCE [LARGE SCALE GENOMIC DNA]</scope>
</reference>
<sequence length="203" mass="22576">MSELASMSAAKARFSVAFAQPLVLGRSPPKIPFRALVPPSKEKKKNSKIWGLMAKSKALVKEKREDAFRPSVLGDGPLDMRMDPSDKIVARSIGGLHSTSELVSLIRNSTSAGSAKRKAGKKFGLKTATKCSKLWDSFLEDQNNETDLFLDIIGIVLYMEMERMVETPNEIDERSMDQQMFTGLKGTEILKTKTNNTFFGRKN</sequence>
<dbReference type="AlphaFoldDB" id="A0A803PMI6"/>
<dbReference type="Gramene" id="evm.model.05.1729">
    <property type="protein sequence ID" value="cds.evm.model.05.1729"/>
    <property type="gene ID" value="evm.TU.05.1729"/>
</dbReference>
<dbReference type="EMBL" id="UZAU01000544">
    <property type="status" value="NOT_ANNOTATED_CDS"/>
    <property type="molecule type" value="Genomic_DNA"/>
</dbReference>
<organism evidence="1 2">
    <name type="scientific">Cannabis sativa</name>
    <name type="common">Hemp</name>
    <name type="synonym">Marijuana</name>
    <dbReference type="NCBI Taxonomy" id="3483"/>
    <lineage>
        <taxon>Eukaryota</taxon>
        <taxon>Viridiplantae</taxon>
        <taxon>Streptophyta</taxon>
        <taxon>Embryophyta</taxon>
        <taxon>Tracheophyta</taxon>
        <taxon>Spermatophyta</taxon>
        <taxon>Magnoliopsida</taxon>
        <taxon>eudicotyledons</taxon>
        <taxon>Gunneridae</taxon>
        <taxon>Pentapetalae</taxon>
        <taxon>rosids</taxon>
        <taxon>fabids</taxon>
        <taxon>Rosales</taxon>
        <taxon>Cannabaceae</taxon>
        <taxon>Cannabis</taxon>
    </lineage>
</organism>
<dbReference type="Proteomes" id="UP000596661">
    <property type="component" value="Chromosome 5"/>
</dbReference>
<dbReference type="EnsemblPlants" id="evm.model.05.1729">
    <property type="protein sequence ID" value="cds.evm.model.05.1729"/>
    <property type="gene ID" value="evm.TU.05.1729"/>
</dbReference>
<accession>A0A803PMI6</accession>
<keyword evidence="2" id="KW-1185">Reference proteome</keyword>